<sequence>MRAFTRLFLACLIFYVPLIATAQDATPSGTADGGGTLAQKRGVSIPVDLFTGIPKISVPIFTYKKGSLNVDVGLNYFSGGVQVQESANEAGLSWNLVAGGAVTRSVRGVPDDYPQFGYIDMPAIPATMADSIRLKYFNREQDGQADAYTYSCNGIAGKFMIGKDRKVRMAEQKNIQIIPEFTQGNPAYTLTGFTIITADGTSYEFRDMSMDKILVVHGTEVFNNQYYPTAWNLTRIITPFNEDTVTFKYKWYDSDKNDAYSETLTLEPTLLTYTHSGGRNQSYTRHYAKLQEIAMPDGQVLSIERGQRPDDGEEALKFIKVYNNGRLADSYRFDYVTYDVRQKTWINFYNFDPSSGTYISFLRRIVKLSPLGQLPQYTFSYNTDYLLPGNVGMLFNNFYLLTPEIGRNSRDHWGFYNGKANRTAIPALTGVDGGDREPSATYVLAGSLKKMIYPSGMVREFDFESHDRASVIPSAEAVYVSANAPGTYTLGLNQYYTSKHSLNIRFDPGADLSEAPPLNCSWSFALKNSSGQLIESRTYSYQALYNGGSAVWELNVPSGDYRLTVQKSGACTLPMESSVVVSWNNNVTNGQKLIGGGIRIKKVTDFPANSSAPPVVTNYRYVAADGVTSSGYMAEYPNYEYHRPIVYSDGKMRDVRIVSSDPVNNLSYASGNPIGYNRVEVFQGKSPSDNGKTVYEFSDFRDINFNPVKNSYPYLPIDKADWGLGLLKKVSVYDYMGSLKKETVNTFNIIQSQLKEANTTSALISHTSSGYITYETKNLQTGLYYPVTGRTELTKTTETSYPTGYTVKGVTNSISYTYSPVHFGITKMVQDLDNEKGLSIEKRLYYNTDYTISTGTFPVFKTKGITQLISTEEWIVGDNNPRMTGGNITEFQSFHNILRPYRNYEFAANAPVPLSVAGVFDPATLVRGTNLYSLNSILSQYDEKGFLQTMQKDGVVTSMMLSTDKQMPVVKAENAAYNGIAYTGFESAEKGSFSYAGVPEKDITAVTGDYIYNLATGAITRSNISQAVPYIMSFWYKGPEPVVSGATKTVSSANSQTGWVFNEYKITQSAINISGVAKLDEVRLLPANASMETRTYDPLVGITSECAPDNKVRYYTYDSLKRLILVRNENREIIQKKEYTMNGLLNTNPVWDTTGEFRCQTDADGITGYQEVQLTDINTNSASWGALKWVVTGKIGCTPQPRYEYTGRKRCVTSFGVNIGTFEKERKDVNPHSATYGMYSWEYGGADETLCPVPVVCEGEGKKMINGKCETGRRVIIESEPEKTGWRCVYRYEFSDGSVSDLYDMYSPSPCM</sequence>
<name>A0A365Y111_9BACT</name>
<organism evidence="2 3">
    <name type="scientific">Chitinophaga flava</name>
    <dbReference type="NCBI Taxonomy" id="2259036"/>
    <lineage>
        <taxon>Bacteria</taxon>
        <taxon>Pseudomonadati</taxon>
        <taxon>Bacteroidota</taxon>
        <taxon>Chitinophagia</taxon>
        <taxon>Chitinophagales</taxon>
        <taxon>Chitinophagaceae</taxon>
        <taxon>Chitinophaga</taxon>
    </lineage>
</organism>
<evidence type="ECO:0000313" key="2">
    <source>
        <dbReference type="EMBL" id="RBL91988.1"/>
    </source>
</evidence>
<accession>A0A365Y111</accession>
<proteinExistence type="predicted"/>
<dbReference type="Proteomes" id="UP000253410">
    <property type="component" value="Unassembled WGS sequence"/>
</dbReference>
<protein>
    <recommendedName>
        <fullName evidence="4">YD repeat-containing protein</fullName>
    </recommendedName>
</protein>
<reference evidence="2 3" key="1">
    <citation type="submission" date="2018-05" db="EMBL/GenBank/DDBJ databases">
        <title>Chitinophaga sp. K3CV102501T nov., isolated from isolated from a monsoon evergreen broad-leaved forest soil.</title>
        <authorList>
            <person name="Lv Y."/>
        </authorList>
    </citation>
    <scope>NUCLEOTIDE SEQUENCE [LARGE SCALE GENOMIC DNA]</scope>
    <source>
        <strain evidence="2 3">GDMCC 1.1325</strain>
    </source>
</reference>
<evidence type="ECO:0000256" key="1">
    <source>
        <dbReference type="SAM" id="SignalP"/>
    </source>
</evidence>
<dbReference type="RefSeq" id="WP_113614591.1">
    <property type="nucleotide sequence ID" value="NZ_QFFJ01000001.1"/>
</dbReference>
<gene>
    <name evidence="2" type="ORF">DF182_05155</name>
</gene>
<keyword evidence="3" id="KW-1185">Reference proteome</keyword>
<feature type="chain" id="PRO_5016834465" description="YD repeat-containing protein" evidence="1">
    <location>
        <begin position="23"/>
        <end position="1312"/>
    </location>
</feature>
<keyword evidence="1" id="KW-0732">Signal</keyword>
<feature type="signal peptide" evidence="1">
    <location>
        <begin position="1"/>
        <end position="22"/>
    </location>
</feature>
<dbReference type="EMBL" id="QFFJ01000001">
    <property type="protein sequence ID" value="RBL91988.1"/>
    <property type="molecule type" value="Genomic_DNA"/>
</dbReference>
<comment type="caution">
    <text evidence="2">The sequence shown here is derived from an EMBL/GenBank/DDBJ whole genome shotgun (WGS) entry which is preliminary data.</text>
</comment>
<dbReference type="OrthoDB" id="680656at2"/>
<evidence type="ECO:0000313" key="3">
    <source>
        <dbReference type="Proteomes" id="UP000253410"/>
    </source>
</evidence>
<evidence type="ECO:0008006" key="4">
    <source>
        <dbReference type="Google" id="ProtNLM"/>
    </source>
</evidence>